<reference evidence="1 2" key="1">
    <citation type="submission" date="2019-07" db="EMBL/GenBank/DDBJ databases">
        <title>Whole genome shotgun sequence of Gluconobacter kanchanaburiensis NBRC 103587.</title>
        <authorList>
            <person name="Hosoyama A."/>
            <person name="Uohara A."/>
            <person name="Ohji S."/>
            <person name="Ichikawa N."/>
        </authorList>
    </citation>
    <scope>NUCLEOTIDE SEQUENCE [LARGE SCALE GENOMIC DNA]</scope>
    <source>
        <strain evidence="1 2">NBRC 103587</strain>
    </source>
</reference>
<evidence type="ECO:0000313" key="1">
    <source>
        <dbReference type="EMBL" id="GEK96389.1"/>
    </source>
</evidence>
<keyword evidence="2" id="KW-1185">Reference proteome</keyword>
<dbReference type="Proteomes" id="UP000321079">
    <property type="component" value="Unassembled WGS sequence"/>
</dbReference>
<dbReference type="EMBL" id="BJVA01000008">
    <property type="protein sequence ID" value="GEK96389.1"/>
    <property type="molecule type" value="Genomic_DNA"/>
</dbReference>
<comment type="caution">
    <text evidence="1">The sequence shown here is derived from an EMBL/GenBank/DDBJ whole genome shotgun (WGS) entry which is preliminary data.</text>
</comment>
<accession>A0A511B7J9</accession>
<evidence type="ECO:0000313" key="2">
    <source>
        <dbReference type="Proteomes" id="UP000321079"/>
    </source>
</evidence>
<protein>
    <submittedName>
        <fullName evidence="1">Uncharacterized protein</fullName>
    </submittedName>
</protein>
<gene>
    <name evidence="1" type="ORF">GKA01_15860</name>
</gene>
<proteinExistence type="predicted"/>
<dbReference type="AlphaFoldDB" id="A0A511B7J9"/>
<name>A0A511B7J9_9PROT</name>
<sequence>MEQRAQESERHVRVVESVIAHSRLRHKTPGAENLSQFCDRCDAARHNRVRVQRCGIAPREDNGE</sequence>
<organism evidence="1 2">
    <name type="scientific">Gluconobacter kanchanaburiensis NBRC 103587</name>
    <dbReference type="NCBI Taxonomy" id="1307948"/>
    <lineage>
        <taxon>Bacteria</taxon>
        <taxon>Pseudomonadati</taxon>
        <taxon>Pseudomonadota</taxon>
        <taxon>Alphaproteobacteria</taxon>
        <taxon>Acetobacterales</taxon>
        <taxon>Acetobacteraceae</taxon>
        <taxon>Gluconobacter</taxon>
    </lineage>
</organism>